<name>A0A4C1ULQ0_EUMVA</name>
<protein>
    <submittedName>
        <fullName evidence="1">Uncharacterized protein</fullName>
    </submittedName>
</protein>
<accession>A0A4C1ULQ0</accession>
<proteinExistence type="predicted"/>
<gene>
    <name evidence="1" type="ORF">EVAR_11262_1</name>
</gene>
<keyword evidence="2" id="KW-1185">Reference proteome</keyword>
<evidence type="ECO:0000313" key="2">
    <source>
        <dbReference type="Proteomes" id="UP000299102"/>
    </source>
</evidence>
<dbReference type="AlphaFoldDB" id="A0A4C1ULQ0"/>
<evidence type="ECO:0000313" key="1">
    <source>
        <dbReference type="EMBL" id="GBP27027.1"/>
    </source>
</evidence>
<organism evidence="1 2">
    <name type="scientific">Eumeta variegata</name>
    <name type="common">Bagworm moth</name>
    <name type="synonym">Eumeta japonica</name>
    <dbReference type="NCBI Taxonomy" id="151549"/>
    <lineage>
        <taxon>Eukaryota</taxon>
        <taxon>Metazoa</taxon>
        <taxon>Ecdysozoa</taxon>
        <taxon>Arthropoda</taxon>
        <taxon>Hexapoda</taxon>
        <taxon>Insecta</taxon>
        <taxon>Pterygota</taxon>
        <taxon>Neoptera</taxon>
        <taxon>Endopterygota</taxon>
        <taxon>Lepidoptera</taxon>
        <taxon>Glossata</taxon>
        <taxon>Ditrysia</taxon>
        <taxon>Tineoidea</taxon>
        <taxon>Psychidae</taxon>
        <taxon>Oiketicinae</taxon>
        <taxon>Eumeta</taxon>
    </lineage>
</organism>
<comment type="caution">
    <text evidence="1">The sequence shown here is derived from an EMBL/GenBank/DDBJ whole genome shotgun (WGS) entry which is preliminary data.</text>
</comment>
<dbReference type="Proteomes" id="UP000299102">
    <property type="component" value="Unassembled WGS sequence"/>
</dbReference>
<sequence>MSCDRGPCAQPDPKMHLRRFAYAYRITSAYTHARLLSLYRVLFTRLSEPFTATVDYLKLSCFDFKAQEHLRDSGLLTTVVKDLMWKFDANR</sequence>
<reference evidence="1 2" key="1">
    <citation type="journal article" date="2019" name="Commun. Biol.">
        <title>The bagworm genome reveals a unique fibroin gene that provides high tensile strength.</title>
        <authorList>
            <person name="Kono N."/>
            <person name="Nakamura H."/>
            <person name="Ohtoshi R."/>
            <person name="Tomita M."/>
            <person name="Numata K."/>
            <person name="Arakawa K."/>
        </authorList>
    </citation>
    <scope>NUCLEOTIDE SEQUENCE [LARGE SCALE GENOMIC DNA]</scope>
</reference>
<dbReference type="EMBL" id="BGZK01000188">
    <property type="protein sequence ID" value="GBP27027.1"/>
    <property type="molecule type" value="Genomic_DNA"/>
</dbReference>